<comment type="caution">
    <text evidence="2">The sequence shown here is derived from an EMBL/GenBank/DDBJ whole genome shotgun (WGS) entry which is preliminary data.</text>
</comment>
<feature type="compositionally biased region" description="Basic and acidic residues" evidence="1">
    <location>
        <begin position="1"/>
        <end position="10"/>
    </location>
</feature>
<reference evidence="3" key="1">
    <citation type="journal article" date="2019" name="Int. J. Syst. Evol. Microbiol.">
        <title>The Global Catalogue of Microorganisms (GCM) 10K type strain sequencing project: providing services to taxonomists for standard genome sequencing and annotation.</title>
        <authorList>
            <consortium name="The Broad Institute Genomics Platform"/>
            <consortium name="The Broad Institute Genome Sequencing Center for Infectious Disease"/>
            <person name="Wu L."/>
            <person name="Ma J."/>
        </authorList>
    </citation>
    <scope>NUCLEOTIDE SEQUENCE [LARGE SCALE GENOMIC DNA]</scope>
    <source>
        <strain evidence="3">JCM 10425</strain>
    </source>
</reference>
<organism evidence="2 3">
    <name type="scientific">Cryptosporangium japonicum</name>
    <dbReference type="NCBI Taxonomy" id="80872"/>
    <lineage>
        <taxon>Bacteria</taxon>
        <taxon>Bacillati</taxon>
        <taxon>Actinomycetota</taxon>
        <taxon>Actinomycetes</taxon>
        <taxon>Cryptosporangiales</taxon>
        <taxon>Cryptosporangiaceae</taxon>
        <taxon>Cryptosporangium</taxon>
    </lineage>
</organism>
<gene>
    <name evidence="2" type="ORF">GCM10009539_62600</name>
</gene>
<protein>
    <submittedName>
        <fullName evidence="2">Uncharacterized protein</fullName>
    </submittedName>
</protein>
<evidence type="ECO:0000256" key="1">
    <source>
        <dbReference type="SAM" id="MobiDB-lite"/>
    </source>
</evidence>
<feature type="region of interest" description="Disordered" evidence="1">
    <location>
        <begin position="1"/>
        <end position="25"/>
    </location>
</feature>
<proteinExistence type="predicted"/>
<evidence type="ECO:0000313" key="2">
    <source>
        <dbReference type="EMBL" id="GAA0267269.1"/>
    </source>
</evidence>
<dbReference type="Proteomes" id="UP001500967">
    <property type="component" value="Unassembled WGS sequence"/>
</dbReference>
<dbReference type="EMBL" id="BAAAGX010000027">
    <property type="protein sequence ID" value="GAA0267269.1"/>
    <property type="molecule type" value="Genomic_DNA"/>
</dbReference>
<name>A0ABP3EM01_9ACTN</name>
<keyword evidence="3" id="KW-1185">Reference proteome</keyword>
<sequence>MREWRPDAMTKRGGAGPDRTTLRVGNPGQLLAGHAVRWWRVERILDLPTMLDLSRTADVVVRQLSIGPVETLSADERSAARQWLPTSNDVRYTADRYTDENGKTLLFLQGHC</sequence>
<evidence type="ECO:0000313" key="3">
    <source>
        <dbReference type="Proteomes" id="UP001500967"/>
    </source>
</evidence>
<accession>A0ABP3EM01</accession>